<protein>
    <submittedName>
        <fullName evidence="1">Uncharacterized protein</fullName>
    </submittedName>
</protein>
<accession>A0A0F9G7S6</accession>
<evidence type="ECO:0000313" key="1">
    <source>
        <dbReference type="EMBL" id="KKL94954.1"/>
    </source>
</evidence>
<sequence>MKVYPKQEGTTVVYDPGSLAVGDRVYLGPLTLWQRVKEFFGFYQYKTVTKVVNPSLVEVK</sequence>
<comment type="caution">
    <text evidence="1">The sequence shown here is derived from an EMBL/GenBank/DDBJ whole genome shotgun (WGS) entry which is preliminary data.</text>
</comment>
<name>A0A0F9G7S6_9ZZZZ</name>
<organism evidence="1">
    <name type="scientific">marine sediment metagenome</name>
    <dbReference type="NCBI Taxonomy" id="412755"/>
    <lineage>
        <taxon>unclassified sequences</taxon>
        <taxon>metagenomes</taxon>
        <taxon>ecological metagenomes</taxon>
    </lineage>
</organism>
<dbReference type="EMBL" id="LAZR01018796">
    <property type="protein sequence ID" value="KKL94954.1"/>
    <property type="molecule type" value="Genomic_DNA"/>
</dbReference>
<reference evidence="1" key="1">
    <citation type="journal article" date="2015" name="Nature">
        <title>Complex archaea that bridge the gap between prokaryotes and eukaryotes.</title>
        <authorList>
            <person name="Spang A."/>
            <person name="Saw J.H."/>
            <person name="Jorgensen S.L."/>
            <person name="Zaremba-Niedzwiedzka K."/>
            <person name="Martijn J."/>
            <person name="Lind A.E."/>
            <person name="van Eijk R."/>
            <person name="Schleper C."/>
            <person name="Guy L."/>
            <person name="Ettema T.J."/>
        </authorList>
    </citation>
    <scope>NUCLEOTIDE SEQUENCE</scope>
</reference>
<gene>
    <name evidence="1" type="ORF">LCGC14_1859460</name>
</gene>
<dbReference type="AlphaFoldDB" id="A0A0F9G7S6"/>
<proteinExistence type="predicted"/>